<feature type="transmembrane region" description="Helical" evidence="2">
    <location>
        <begin position="208"/>
        <end position="229"/>
    </location>
</feature>
<feature type="region of interest" description="Disordered" evidence="1">
    <location>
        <begin position="1"/>
        <end position="139"/>
    </location>
</feature>
<accession>X0SCH1</accession>
<name>X0SCH1_9ZZZZ</name>
<gene>
    <name evidence="3" type="ORF">S01H1_16081</name>
</gene>
<reference evidence="3" key="1">
    <citation type="journal article" date="2014" name="Front. Microbiol.">
        <title>High frequency of phylogenetically diverse reductive dehalogenase-homologous genes in deep subseafloor sedimentary metagenomes.</title>
        <authorList>
            <person name="Kawai M."/>
            <person name="Futagami T."/>
            <person name="Toyoda A."/>
            <person name="Takaki Y."/>
            <person name="Nishi S."/>
            <person name="Hori S."/>
            <person name="Arai W."/>
            <person name="Tsubouchi T."/>
            <person name="Morono Y."/>
            <person name="Uchiyama I."/>
            <person name="Ito T."/>
            <person name="Fujiyama A."/>
            <person name="Inagaki F."/>
            <person name="Takami H."/>
        </authorList>
    </citation>
    <scope>NUCLEOTIDE SEQUENCE</scope>
    <source>
        <strain evidence="3">Expedition CK06-06</strain>
    </source>
</reference>
<protein>
    <recommendedName>
        <fullName evidence="4">TM2 domain-containing protein</fullName>
    </recommendedName>
</protein>
<keyword evidence="2" id="KW-0812">Transmembrane</keyword>
<proteinExistence type="predicted"/>
<evidence type="ECO:0000256" key="2">
    <source>
        <dbReference type="SAM" id="Phobius"/>
    </source>
</evidence>
<keyword evidence="2" id="KW-1133">Transmembrane helix</keyword>
<evidence type="ECO:0000256" key="1">
    <source>
        <dbReference type="SAM" id="MobiDB-lite"/>
    </source>
</evidence>
<feature type="compositionally biased region" description="Acidic residues" evidence="1">
    <location>
        <begin position="115"/>
        <end position="130"/>
    </location>
</feature>
<dbReference type="AlphaFoldDB" id="X0SCH1"/>
<organism evidence="3">
    <name type="scientific">marine sediment metagenome</name>
    <dbReference type="NCBI Taxonomy" id="412755"/>
    <lineage>
        <taxon>unclassified sequences</taxon>
        <taxon>metagenomes</taxon>
        <taxon>ecological metagenomes</taxon>
    </lineage>
</organism>
<feature type="compositionally biased region" description="Basic and acidic residues" evidence="1">
    <location>
        <begin position="1"/>
        <end position="14"/>
    </location>
</feature>
<feature type="transmembrane region" description="Helical" evidence="2">
    <location>
        <begin position="169"/>
        <end position="187"/>
    </location>
</feature>
<evidence type="ECO:0000313" key="3">
    <source>
        <dbReference type="EMBL" id="GAF78758.1"/>
    </source>
</evidence>
<keyword evidence="2" id="KW-0472">Membrane</keyword>
<comment type="caution">
    <text evidence="3">The sequence shown here is derived from an EMBL/GenBank/DDBJ whole genome shotgun (WGS) entry which is preliminary data.</text>
</comment>
<evidence type="ECO:0008006" key="4">
    <source>
        <dbReference type="Google" id="ProtNLM"/>
    </source>
</evidence>
<dbReference type="EMBL" id="BARS01008436">
    <property type="protein sequence ID" value="GAF78758.1"/>
    <property type="molecule type" value="Genomic_DNA"/>
</dbReference>
<sequence length="343" mass="37073">MAEEEKKEDQEKPASRTPVPGSPTPGGPGSGTPLPGSPTPGAPKLGGPIPEPPEIKKPPGESPPVPGGEPSFFERVKDPGEEKPKPPEEKPKAPETPEPAKEVEEDEKLERLPEPGEEPPAEGTPPDEEVSPIGEPVEPKKEKNPIVAAILSFFIPGVGQIYNGQIGRGIILFLTGGLVVPWVYSVFNAYKTAKRINAGEPLPGKKGMVISIVVPAGLGVVAAVLFFVGKVEKKEEPAKPVKVMPAVMPEVFKVPEYNMGNAGITRYTYKGETFMNFSTDDSIDKIVKFYRTEVNKMGCSITSDNYKPGLKKAKLVFTHAGKPYTLNLRTRWGTTKGELKYRK</sequence>
<feature type="compositionally biased region" description="Basic and acidic residues" evidence="1">
    <location>
        <begin position="72"/>
        <end position="114"/>
    </location>
</feature>